<dbReference type="GO" id="GO:0001594">
    <property type="term" value="F:trace-amine receptor activity"/>
    <property type="evidence" value="ECO:0007669"/>
    <property type="project" value="TreeGrafter"/>
</dbReference>
<accession>A0A315V9B9</accession>
<dbReference type="SMART" id="SM01381">
    <property type="entry name" value="7TM_GPCR_Srsx"/>
    <property type="match status" value="1"/>
</dbReference>
<dbReference type="PROSITE" id="PS50262">
    <property type="entry name" value="G_PROTEIN_RECEP_F1_2"/>
    <property type="match status" value="2"/>
</dbReference>
<evidence type="ECO:0000256" key="10">
    <source>
        <dbReference type="SAM" id="Phobius"/>
    </source>
</evidence>
<proteinExistence type="inferred from homology"/>
<dbReference type="InterPro" id="IPR017452">
    <property type="entry name" value="GPCR_Rhodpsn_7TM"/>
</dbReference>
<evidence type="ECO:0000256" key="6">
    <source>
        <dbReference type="ARBA" id="ARBA00023136"/>
    </source>
</evidence>
<dbReference type="Pfam" id="PF00001">
    <property type="entry name" value="7tm_1"/>
    <property type="match status" value="2"/>
</dbReference>
<comment type="similarity">
    <text evidence="9">Belongs to the G-protein coupled receptor 1 family.</text>
</comment>
<evidence type="ECO:0000313" key="12">
    <source>
        <dbReference type="EMBL" id="PWA19416.1"/>
    </source>
</evidence>
<keyword evidence="7 9" id="KW-0675">Receptor</keyword>
<comment type="caution">
    <text evidence="12">The sequence shown here is derived from an EMBL/GenBank/DDBJ whole genome shotgun (WGS) entry which is preliminary data.</text>
</comment>
<evidence type="ECO:0000256" key="7">
    <source>
        <dbReference type="ARBA" id="ARBA00023170"/>
    </source>
</evidence>
<evidence type="ECO:0000256" key="4">
    <source>
        <dbReference type="ARBA" id="ARBA00022989"/>
    </source>
</evidence>
<dbReference type="PROSITE" id="PS00237">
    <property type="entry name" value="G_PROTEIN_RECEP_F1_1"/>
    <property type="match status" value="2"/>
</dbReference>
<evidence type="ECO:0000256" key="5">
    <source>
        <dbReference type="ARBA" id="ARBA00023040"/>
    </source>
</evidence>
<dbReference type="STRING" id="33528.ENSGAFP00000009021"/>
<feature type="transmembrane region" description="Helical" evidence="10">
    <location>
        <begin position="399"/>
        <end position="417"/>
    </location>
</feature>
<keyword evidence="4 10" id="KW-1133">Transmembrane helix</keyword>
<evidence type="ECO:0000256" key="3">
    <source>
        <dbReference type="ARBA" id="ARBA00022692"/>
    </source>
</evidence>
<evidence type="ECO:0000256" key="9">
    <source>
        <dbReference type="RuleBase" id="RU000688"/>
    </source>
</evidence>
<sequence>MEEDELCFPQFTNLSCRKLNRSQLEKVLISFIICFISVITVSLNLLVIISISHFRQLHTSTNLVLLSLAVSDFSVGFLILFQLMLIDGCWYLNDSMCVLYYILDVVVTSASVGNMVLISIDRYVAICDPLHYSLKVTPKRVCVSISLCWICSLSYVTIALRTNFKQPGMFNSCFGECVINFGFNEQVADLFVTFIIPITVIVVLYVRVFLVAAAQVQAMRSHIAAITHQHSRKITVKESEMKAAKILGVVVVAFLTCLCPYFWVTLLNSSCRKPTYSRSTVMLIYVLLSSISLITVALNLLVIISISHFRHLQQLHTPTNLLLLSLAVSDLLVGLLLMPVEIIYIEACWFLGNILCTLYYIIDYIITSASVANMVLIALDRYLAICDPLLYPNKVTKSTAQICVSLCWIASVFYRLLLLQDHLVKPGASISCFGECVVVISNIAGTIDMIFTFIMPITVIICLYFKVFLVALSQARMLRSQITAAAAKPGLVTVKRNEMKAAKTLVIIVLYMRVFVVAVSQAQAMRSQTAAVRIQGSVRITAKKSERKAAMALGVV</sequence>
<organism evidence="12 13">
    <name type="scientific">Gambusia affinis</name>
    <name type="common">Western mosquitofish</name>
    <name type="synonym">Heterandria affinis</name>
    <dbReference type="NCBI Taxonomy" id="33528"/>
    <lineage>
        <taxon>Eukaryota</taxon>
        <taxon>Metazoa</taxon>
        <taxon>Chordata</taxon>
        <taxon>Craniata</taxon>
        <taxon>Vertebrata</taxon>
        <taxon>Euteleostomi</taxon>
        <taxon>Actinopterygii</taxon>
        <taxon>Neopterygii</taxon>
        <taxon>Teleostei</taxon>
        <taxon>Neoteleostei</taxon>
        <taxon>Acanthomorphata</taxon>
        <taxon>Ovalentaria</taxon>
        <taxon>Atherinomorphae</taxon>
        <taxon>Cyprinodontiformes</taxon>
        <taxon>Poeciliidae</taxon>
        <taxon>Poeciliinae</taxon>
        <taxon>Gambusia</taxon>
    </lineage>
</organism>
<dbReference type="InterPro" id="IPR000276">
    <property type="entry name" value="GPCR_Rhodpsn"/>
</dbReference>
<feature type="transmembrane region" description="Helical" evidence="10">
    <location>
        <begin position="98"/>
        <end position="120"/>
    </location>
</feature>
<dbReference type="PRINTS" id="PR00237">
    <property type="entry name" value="GPCRRHODOPSN"/>
</dbReference>
<feature type="transmembrane region" description="Helical" evidence="10">
    <location>
        <begin position="27"/>
        <end position="51"/>
    </location>
</feature>
<dbReference type="SUPFAM" id="SSF81321">
    <property type="entry name" value="Family A G protein-coupled receptor-like"/>
    <property type="match status" value="2"/>
</dbReference>
<keyword evidence="5 9" id="KW-0297">G-protein coupled receptor</keyword>
<feature type="transmembrane region" description="Helical" evidence="10">
    <location>
        <begin position="141"/>
        <end position="160"/>
    </location>
</feature>
<feature type="domain" description="G-protein coupled receptors family 1 profile" evidence="11">
    <location>
        <begin position="298"/>
        <end position="510"/>
    </location>
</feature>
<protein>
    <recommendedName>
        <fullName evidence="11">G-protein coupled receptors family 1 profile domain-containing protein</fullName>
    </recommendedName>
</protein>
<dbReference type="PANTHER" id="PTHR24249">
    <property type="entry name" value="HISTAMINE RECEPTOR-RELATED G-PROTEIN COUPLED RECEPTOR"/>
    <property type="match status" value="1"/>
</dbReference>
<feature type="transmembrane region" description="Helical" evidence="10">
    <location>
        <begin position="243"/>
        <end position="263"/>
    </location>
</feature>
<comment type="subcellular location">
    <subcellularLocation>
        <location evidence="1">Cell membrane</location>
        <topology evidence="1">Multi-pass membrane protein</topology>
    </subcellularLocation>
</comment>
<dbReference type="GO" id="GO:0005886">
    <property type="term" value="C:plasma membrane"/>
    <property type="evidence" value="ECO:0007669"/>
    <property type="project" value="UniProtKB-SubCell"/>
</dbReference>
<evidence type="ECO:0000256" key="2">
    <source>
        <dbReference type="ARBA" id="ARBA00022475"/>
    </source>
</evidence>
<dbReference type="PANTHER" id="PTHR24249:SF381">
    <property type="entry name" value="TRACE AMINE ASSOCIATED RECEPTOR 19P-RELATED"/>
    <property type="match status" value="1"/>
</dbReference>
<dbReference type="InterPro" id="IPR050569">
    <property type="entry name" value="TAAR"/>
</dbReference>
<dbReference type="EMBL" id="NHOQ01002129">
    <property type="protein sequence ID" value="PWA19416.1"/>
    <property type="molecule type" value="Genomic_DNA"/>
</dbReference>
<feature type="transmembrane region" description="Helical" evidence="10">
    <location>
        <begin position="449"/>
        <end position="472"/>
    </location>
</feature>
<feature type="transmembrane region" description="Helical" evidence="10">
    <location>
        <begin position="63"/>
        <end position="86"/>
    </location>
</feature>
<evidence type="ECO:0000259" key="11">
    <source>
        <dbReference type="PROSITE" id="PS50262"/>
    </source>
</evidence>
<feature type="transmembrane region" description="Helical" evidence="10">
    <location>
        <begin position="190"/>
        <end position="210"/>
    </location>
</feature>
<evidence type="ECO:0000313" key="13">
    <source>
        <dbReference type="Proteomes" id="UP000250572"/>
    </source>
</evidence>
<feature type="transmembrane region" description="Helical" evidence="10">
    <location>
        <begin position="505"/>
        <end position="524"/>
    </location>
</feature>
<reference evidence="12 13" key="1">
    <citation type="journal article" date="2018" name="G3 (Bethesda)">
        <title>A High-Quality Reference Genome for the Invasive Mosquitofish Gambusia affinis Using a Chicago Library.</title>
        <authorList>
            <person name="Hoffberg S.L."/>
            <person name="Troendle N.J."/>
            <person name="Glenn T.C."/>
            <person name="Mahmud O."/>
            <person name="Louha S."/>
            <person name="Chalopin D."/>
            <person name="Bennetzen J.L."/>
            <person name="Mauricio R."/>
        </authorList>
    </citation>
    <scope>NUCLEOTIDE SEQUENCE [LARGE SCALE GENOMIC DNA]</scope>
    <source>
        <strain evidence="12">NE01/NJP1002.9</strain>
        <tissue evidence="12">Muscle</tissue>
    </source>
</reference>
<keyword evidence="2" id="KW-1003">Cell membrane</keyword>
<dbReference type="AlphaFoldDB" id="A0A315V9B9"/>
<gene>
    <name evidence="12" type="ORF">CCH79_00017160</name>
</gene>
<keyword evidence="8 9" id="KW-0807">Transducer</keyword>
<keyword evidence="6 10" id="KW-0472">Membrane</keyword>
<feature type="non-terminal residue" evidence="12">
    <location>
        <position position="556"/>
    </location>
</feature>
<dbReference type="Gene3D" id="1.20.1070.10">
    <property type="entry name" value="Rhodopsin 7-helix transmembrane proteins"/>
    <property type="match status" value="2"/>
</dbReference>
<dbReference type="Proteomes" id="UP000250572">
    <property type="component" value="Unassembled WGS sequence"/>
</dbReference>
<feature type="transmembrane region" description="Helical" evidence="10">
    <location>
        <begin position="357"/>
        <end position="379"/>
    </location>
</feature>
<feature type="transmembrane region" description="Helical" evidence="10">
    <location>
        <begin position="321"/>
        <end position="345"/>
    </location>
</feature>
<keyword evidence="13" id="KW-1185">Reference proteome</keyword>
<evidence type="ECO:0000256" key="8">
    <source>
        <dbReference type="ARBA" id="ARBA00023224"/>
    </source>
</evidence>
<name>A0A315V9B9_GAMAF</name>
<evidence type="ECO:0000256" key="1">
    <source>
        <dbReference type="ARBA" id="ARBA00004651"/>
    </source>
</evidence>
<feature type="transmembrane region" description="Helical" evidence="10">
    <location>
        <begin position="283"/>
        <end position="309"/>
    </location>
</feature>
<feature type="domain" description="G-protein coupled receptors family 1 profile" evidence="11">
    <location>
        <begin position="43"/>
        <end position="303"/>
    </location>
</feature>
<keyword evidence="3 9" id="KW-0812">Transmembrane</keyword>